<proteinExistence type="predicted"/>
<evidence type="ECO:0000313" key="1">
    <source>
        <dbReference type="EMBL" id="KAB0503359.1"/>
    </source>
</evidence>
<evidence type="ECO:0008006" key="3">
    <source>
        <dbReference type="Google" id="ProtNLM"/>
    </source>
</evidence>
<dbReference type="RefSeq" id="WP_151152230.1">
    <property type="nucleotide sequence ID" value="NZ_JYLB01000003.1"/>
</dbReference>
<protein>
    <recommendedName>
        <fullName evidence="3">1,5-rhamnosyltransferase</fullName>
    </recommendedName>
</protein>
<evidence type="ECO:0000313" key="2">
    <source>
        <dbReference type="Proteomes" id="UP000434925"/>
    </source>
</evidence>
<name>A0A7V7P2W8_9PSED</name>
<accession>A0A7V7P2W8</accession>
<sequence>MTSNLTPGKYDMRVFFLGWKARYEQIMIDGLAEKHDVHKLHIPAYAKRINRTIRTLQKRIPLNISTSWLGKLVNAGKSISAKDILVCNEGQVKRGLNPSVISTFRGVKVLLIRDLVDAPFVDEMRKIFDRIYSFDPEQCRLFGIDYLEQFFPFSAEAASKLNTKRLEPTRRITCFFLGRDKGRAHLIENMANDLESLGCNIKFQIVKDESSIPLTKYHTDSVLSYEENLQQVIDADVLIEINQPGQSGLTLRTLEAAFFDKKLITTNKAVKDVYFYDPSRFYIFEEFDKEAISRFLASPSKPIDVEALKKHCPETMLKRIRELQGSSSCN</sequence>
<gene>
    <name evidence="1" type="ORF">F7R14_16465</name>
</gene>
<dbReference type="AlphaFoldDB" id="A0A7V7P2W8"/>
<dbReference type="Proteomes" id="UP000434925">
    <property type="component" value="Unassembled WGS sequence"/>
</dbReference>
<reference evidence="1 2" key="1">
    <citation type="submission" date="2019-09" db="EMBL/GenBank/DDBJ databases">
        <title>Draft genome sequences of 48 bacterial type strains from the CCUG.</title>
        <authorList>
            <person name="Tunovic T."/>
            <person name="Pineiro-Iglesias B."/>
            <person name="Unosson C."/>
            <person name="Inganas E."/>
            <person name="Ohlen M."/>
            <person name="Cardew S."/>
            <person name="Jensie-Markopoulos S."/>
            <person name="Salva-Serra F."/>
            <person name="Jaen-Luchoro D."/>
            <person name="Karlsson R."/>
            <person name="Svensson-Stadler L."/>
            <person name="Chun J."/>
            <person name="Moore E."/>
        </authorList>
    </citation>
    <scope>NUCLEOTIDE SEQUENCE [LARGE SCALE GENOMIC DNA]</scope>
    <source>
        <strain evidence="1 2">CCUG 51522</strain>
    </source>
</reference>
<comment type="caution">
    <text evidence="1">The sequence shown here is derived from an EMBL/GenBank/DDBJ whole genome shotgun (WGS) entry which is preliminary data.</text>
</comment>
<dbReference type="EMBL" id="VZPO01000006">
    <property type="protein sequence ID" value="KAB0503359.1"/>
    <property type="molecule type" value="Genomic_DNA"/>
</dbReference>
<organism evidence="1 2">
    <name type="scientific">Pseudomonas lini</name>
    <dbReference type="NCBI Taxonomy" id="163011"/>
    <lineage>
        <taxon>Bacteria</taxon>
        <taxon>Pseudomonadati</taxon>
        <taxon>Pseudomonadota</taxon>
        <taxon>Gammaproteobacteria</taxon>
        <taxon>Pseudomonadales</taxon>
        <taxon>Pseudomonadaceae</taxon>
        <taxon>Pseudomonas</taxon>
    </lineage>
</organism>